<accession>V5WED6</accession>
<proteinExistence type="predicted"/>
<sequence length="47" mass="5439">MKIRNIPVNSSSFPDFHVPLKLHHSTVHICIFQKSCIIPWGVEGRLR</sequence>
<evidence type="ECO:0000313" key="1">
    <source>
        <dbReference type="EMBL" id="AHC13929.1"/>
    </source>
</evidence>
<dbReference type="AlphaFoldDB" id="V5WED6"/>
<keyword evidence="2" id="KW-1185">Reference proteome</keyword>
<protein>
    <submittedName>
        <fullName evidence="1">Uncharacterized protein</fullName>
    </submittedName>
</protein>
<name>V5WED6_9SPIO</name>
<gene>
    <name evidence="1" type="ORF">L21SP2_0497</name>
</gene>
<dbReference type="HOGENOM" id="CLU_3173002_0_0_12"/>
<dbReference type="Proteomes" id="UP000018680">
    <property type="component" value="Chromosome"/>
</dbReference>
<evidence type="ECO:0000313" key="2">
    <source>
        <dbReference type="Proteomes" id="UP000018680"/>
    </source>
</evidence>
<organism evidence="1 2">
    <name type="scientific">Salinispira pacifica</name>
    <dbReference type="NCBI Taxonomy" id="1307761"/>
    <lineage>
        <taxon>Bacteria</taxon>
        <taxon>Pseudomonadati</taxon>
        <taxon>Spirochaetota</taxon>
        <taxon>Spirochaetia</taxon>
        <taxon>Spirochaetales</taxon>
        <taxon>Spirochaetaceae</taxon>
        <taxon>Salinispira</taxon>
    </lineage>
</organism>
<dbReference type="KEGG" id="slr:L21SP2_0497"/>
<reference evidence="1 2" key="1">
    <citation type="journal article" date="2015" name="Stand. Genomic Sci.">
        <title>Complete genome sequence and description of Salinispira pacifica gen. nov., sp. nov., a novel spirochaete isolated form a hypersaline microbial mat.</title>
        <authorList>
            <person name="Ben Hania W."/>
            <person name="Joseph M."/>
            <person name="Schumann P."/>
            <person name="Bunk B."/>
            <person name="Fiebig A."/>
            <person name="Sproer C."/>
            <person name="Klenk H.P."/>
            <person name="Fardeau M.L."/>
            <person name="Spring S."/>
        </authorList>
    </citation>
    <scope>NUCLEOTIDE SEQUENCE [LARGE SCALE GENOMIC DNA]</scope>
    <source>
        <strain evidence="1 2">L21-RPul-D2</strain>
    </source>
</reference>
<dbReference type="EMBL" id="CP006939">
    <property type="protein sequence ID" value="AHC13929.1"/>
    <property type="molecule type" value="Genomic_DNA"/>
</dbReference>